<protein>
    <submittedName>
        <fullName evidence="2">Uncharacterized protein</fullName>
    </submittedName>
</protein>
<keyword evidence="3" id="KW-1185">Reference proteome</keyword>
<proteinExistence type="predicted"/>
<feature type="coiled-coil region" evidence="1">
    <location>
        <begin position="138"/>
        <end position="165"/>
    </location>
</feature>
<evidence type="ECO:0000313" key="3">
    <source>
        <dbReference type="Proteomes" id="UP000266673"/>
    </source>
</evidence>
<dbReference type="OrthoDB" id="2434702at2759"/>
<organism evidence="2 3">
    <name type="scientific">Gigaspora rosea</name>
    <dbReference type="NCBI Taxonomy" id="44941"/>
    <lineage>
        <taxon>Eukaryota</taxon>
        <taxon>Fungi</taxon>
        <taxon>Fungi incertae sedis</taxon>
        <taxon>Mucoromycota</taxon>
        <taxon>Glomeromycotina</taxon>
        <taxon>Glomeromycetes</taxon>
        <taxon>Diversisporales</taxon>
        <taxon>Gigasporaceae</taxon>
        <taxon>Gigaspora</taxon>
    </lineage>
</organism>
<evidence type="ECO:0000313" key="2">
    <source>
        <dbReference type="EMBL" id="RIB08298.1"/>
    </source>
</evidence>
<keyword evidence="1" id="KW-0175">Coiled coil</keyword>
<dbReference type="AlphaFoldDB" id="A0A397UGF9"/>
<sequence length="760" mass="88445">MPYFKQVLTSGTLVVLKISECETKEKQRTRNASTDLIKSRIQLFSSYFPKLNNLQNKLEKLSDYPRKRSRNFKNLSDNNNPILNEDQVESKVDIGIQVDIDNDYNLTVQIDALKSSLANVVTDHAEQLQAIQNKNYKILELEHEFEILKNGKNKLEIENINLKKQWNERYNTHQKCVTEITKIDLLEQKLLYDDIIYLINNYNRFLLENLLAYNPSDWLKDCNSVIVKFIEMLTDNENEQINQNKIFKRTVAVDAIYKLRHSKYVSEINLAASAIKYSIACSKLIIDIDNHITSRGGYTKFINWIESLAIEPKPLPDGSLILAFDNEQKGQKNYLERVNNTLNIEKYQEVNEINQLIEKQNNLSNKLKNVYIKQQESKISTIQKIVTSQNIKIPDLYVPDPIPVNPNSLANVQKVLEHIKIISGIKSGKHKWLPVVYDGYWTDNQLKCSDHHKSWDSICNIYRYSMASELIWPYVSSHNNPTPNGYLEWAKNQTNETYKLKFKQIFTYLQVIVDFRTRVRTNQPLLQNAARCQFAPIWSARRHPIYRLIEVSYEKSLLYLKPHVRDVIENVSVVSRSKLHNQHQGLDAVMEEINKALKSLIPPVPSQRHWEIATRNFTNFTKFLNPEIINNTITNLDGDVNLSEEIKSFSILAQEKRQKFIKNTLLQQTGNDIWHPIPITKQEVDALKNENVMRKEELIAIINSVLVSIPETQRPKYTNLKNKLKAMLLTILQEIRDLNNTKEIVNEENIVSELADNEIA</sequence>
<reference evidence="2 3" key="1">
    <citation type="submission" date="2018-06" db="EMBL/GenBank/DDBJ databases">
        <title>Comparative genomics reveals the genomic features of Rhizophagus irregularis, R. cerebriforme, R. diaphanum and Gigaspora rosea, and their symbiotic lifestyle signature.</title>
        <authorList>
            <person name="Morin E."/>
            <person name="San Clemente H."/>
            <person name="Chen E.C.H."/>
            <person name="De La Providencia I."/>
            <person name="Hainaut M."/>
            <person name="Kuo A."/>
            <person name="Kohler A."/>
            <person name="Murat C."/>
            <person name="Tang N."/>
            <person name="Roy S."/>
            <person name="Loubradou J."/>
            <person name="Henrissat B."/>
            <person name="Grigoriev I.V."/>
            <person name="Corradi N."/>
            <person name="Roux C."/>
            <person name="Martin F.M."/>
        </authorList>
    </citation>
    <scope>NUCLEOTIDE SEQUENCE [LARGE SCALE GENOMIC DNA]</scope>
    <source>
        <strain evidence="2 3">DAOM 194757</strain>
    </source>
</reference>
<name>A0A397UGF9_9GLOM</name>
<evidence type="ECO:0000256" key="1">
    <source>
        <dbReference type="SAM" id="Coils"/>
    </source>
</evidence>
<gene>
    <name evidence="2" type="ORF">C2G38_2212041</name>
</gene>
<comment type="caution">
    <text evidence="2">The sequence shown here is derived from an EMBL/GenBank/DDBJ whole genome shotgun (WGS) entry which is preliminary data.</text>
</comment>
<dbReference type="Proteomes" id="UP000266673">
    <property type="component" value="Unassembled WGS sequence"/>
</dbReference>
<accession>A0A397UGF9</accession>
<feature type="coiled-coil region" evidence="1">
    <location>
        <begin position="721"/>
        <end position="748"/>
    </location>
</feature>
<dbReference type="EMBL" id="QKWP01001528">
    <property type="protein sequence ID" value="RIB08298.1"/>
    <property type="molecule type" value="Genomic_DNA"/>
</dbReference>